<name>A0A0F7L8I4_9VIRU</name>
<evidence type="ECO:0000256" key="1">
    <source>
        <dbReference type="SAM" id="MobiDB-lite"/>
    </source>
</evidence>
<reference evidence="2" key="1">
    <citation type="journal article" date="2015" name="Front. Microbiol.">
        <title>Combining genomic sequencing methods to explore viral diversity and reveal potential virus-host interactions.</title>
        <authorList>
            <person name="Chow C.E."/>
            <person name="Winget D.M."/>
            <person name="White R.A.III."/>
            <person name="Hallam S.J."/>
            <person name="Suttle C.A."/>
        </authorList>
    </citation>
    <scope>NUCLEOTIDE SEQUENCE</scope>
    <source>
        <strain evidence="2">Oxic1_7</strain>
    </source>
</reference>
<protein>
    <submittedName>
        <fullName evidence="2">Uncharacterized protein</fullName>
    </submittedName>
</protein>
<dbReference type="EMBL" id="KR029602">
    <property type="protein sequence ID" value="AKH48250.1"/>
    <property type="molecule type" value="Genomic_DNA"/>
</dbReference>
<reference evidence="2" key="2">
    <citation type="submission" date="2015-03" db="EMBL/GenBank/DDBJ databases">
        <authorList>
            <person name="Chow C.-E.T."/>
            <person name="Winget D.M."/>
            <person name="White R.A.III."/>
            <person name="Hallam S.J."/>
            <person name="Suttle C.A."/>
        </authorList>
    </citation>
    <scope>NUCLEOTIDE SEQUENCE</scope>
    <source>
        <strain evidence="2">Oxic1_7</strain>
    </source>
</reference>
<organism evidence="2">
    <name type="scientific">uncultured marine virus</name>
    <dbReference type="NCBI Taxonomy" id="186617"/>
    <lineage>
        <taxon>Viruses</taxon>
        <taxon>environmental samples</taxon>
    </lineage>
</organism>
<evidence type="ECO:0000313" key="2">
    <source>
        <dbReference type="EMBL" id="AKH48250.1"/>
    </source>
</evidence>
<sequence>MSVSFIFSISSSAATPPLHSVTDPGFAIRVPSDKLSTPPNSPAPLADFPLT</sequence>
<feature type="region of interest" description="Disordered" evidence="1">
    <location>
        <begin position="30"/>
        <end position="51"/>
    </location>
</feature>
<accession>A0A0F7L8I4</accession>
<proteinExistence type="predicted"/>